<feature type="transmembrane region" description="Helical" evidence="1">
    <location>
        <begin position="62"/>
        <end position="84"/>
    </location>
</feature>
<reference evidence="2" key="1">
    <citation type="submission" date="2022-07" db="EMBL/GenBank/DDBJ databases">
        <title>Complete genome of Vibrio japonicus strain JCM 31412T and phylogenomic assessment of the Nereis clade of the genus Vibrio.</title>
        <authorList>
            <person name="Shlafstein M.D."/>
            <person name="Emsley S.A."/>
            <person name="Ushijima B."/>
            <person name="Videau P."/>
            <person name="Saw J.H."/>
        </authorList>
    </citation>
    <scope>NUCLEOTIDE SEQUENCE</scope>
    <source>
        <strain evidence="2">JCM 31412</strain>
    </source>
</reference>
<dbReference type="RefSeq" id="WP_257085306.1">
    <property type="nucleotide sequence ID" value="NZ_CP102096.1"/>
</dbReference>
<keyword evidence="1" id="KW-0812">Transmembrane</keyword>
<gene>
    <name evidence="2" type="ORF">NP165_05470</name>
</gene>
<feature type="transmembrane region" description="Helical" evidence="1">
    <location>
        <begin position="153"/>
        <end position="173"/>
    </location>
</feature>
<evidence type="ECO:0000256" key="1">
    <source>
        <dbReference type="SAM" id="Phobius"/>
    </source>
</evidence>
<evidence type="ECO:0000313" key="2">
    <source>
        <dbReference type="EMBL" id="UUM31582.1"/>
    </source>
</evidence>
<organism evidence="2 3">
    <name type="scientific">Vibrio japonicus</name>
    <dbReference type="NCBI Taxonomy" id="1824638"/>
    <lineage>
        <taxon>Bacteria</taxon>
        <taxon>Pseudomonadati</taxon>
        <taxon>Pseudomonadota</taxon>
        <taxon>Gammaproteobacteria</taxon>
        <taxon>Vibrionales</taxon>
        <taxon>Vibrionaceae</taxon>
        <taxon>Vibrio</taxon>
    </lineage>
</organism>
<proteinExistence type="predicted"/>
<keyword evidence="1" id="KW-1133">Transmembrane helix</keyword>
<dbReference type="Proteomes" id="UP001058602">
    <property type="component" value="Chromosome 1"/>
</dbReference>
<sequence>MIEKRNKSGSIGLLQRARRFVELREWLNDRVTLDTYNDPLNSIMLVDDTRLSVASPMHSMRFVYIAPFVLAFWGLFIYVTSGLWPSDTEIASANRMVERKQEFIDAGRSFDSTDFIYYESLVGEEGKSSLFKRLNAVNNYGGEYQKEILHENIIISFMLLIISIAGTVAFFRLPRVADIYFDRQRQIVYTWRWGKVAACHFDNLGYRESSYGLDFILYSEHKKKQFWPARFGLQPTGRAHFNNESDNTELMAQIFAFMDKGKSAVIKGERFVRPQPKYYFYIDEKPENFDLRVQEILRRDHELPDLYTQHLI</sequence>
<keyword evidence="3" id="KW-1185">Reference proteome</keyword>
<keyword evidence="1" id="KW-0472">Membrane</keyword>
<dbReference type="EMBL" id="CP102096">
    <property type="protein sequence ID" value="UUM31582.1"/>
    <property type="molecule type" value="Genomic_DNA"/>
</dbReference>
<name>A0ABY5LLE8_9VIBR</name>
<accession>A0ABY5LLE8</accession>
<evidence type="ECO:0000313" key="3">
    <source>
        <dbReference type="Proteomes" id="UP001058602"/>
    </source>
</evidence>
<protein>
    <submittedName>
        <fullName evidence="2">Uncharacterized protein</fullName>
    </submittedName>
</protein>